<sequence length="384" mass="41339">MTRPRIAYVINSVEGGGAALPVPAVTQVLRSAGADVRVFALTRRDGRALPPIVAAGLEPAVRDGGETDHFAAARWLMKEVRSWGATHLWTSLSRATILGLIVGPLLGLPVVSWQHAAFLKPWNRRLMRQLQGRAQLWVADSQSVAELTERRLKVPAGRLETWPIYFADPAMPEAKAWTPGEPLRLGSLGRLHPVKGYDVLVDALARLRTQGFEPSVPVEIVIAGDGDQASALMAQASQAGVTNLRLAGYTSDPRGFLSGQHLYLQPSRSEGFCIAAHEALTAALPTIASSVGELPFSIAPTRNGWLAPPGDVDALAKALRQALSDPSALAAMGKAARADMFDRFSKQRFEAKGRAIWQRIHPASGEDRAPTRQASDRPSSRQTG</sequence>
<dbReference type="RefSeq" id="WP_079730824.1">
    <property type="nucleotide sequence ID" value="NZ_FVZE01000004.1"/>
</dbReference>
<name>A0A1U6I481_9SPHN</name>
<feature type="domain" description="Glycosyltransferase subfamily 4-like N-terminal" evidence="4">
    <location>
        <begin position="24"/>
        <end position="163"/>
    </location>
</feature>
<dbReference type="Pfam" id="PF13439">
    <property type="entry name" value="Glyco_transf_4"/>
    <property type="match status" value="1"/>
</dbReference>
<evidence type="ECO:0000313" key="5">
    <source>
        <dbReference type="EMBL" id="SLK02818.1"/>
    </source>
</evidence>
<dbReference type="Gene3D" id="3.40.50.2000">
    <property type="entry name" value="Glycogen Phosphorylase B"/>
    <property type="match status" value="2"/>
</dbReference>
<evidence type="ECO:0000259" key="4">
    <source>
        <dbReference type="Pfam" id="PF13439"/>
    </source>
</evidence>
<dbReference type="Pfam" id="PF00534">
    <property type="entry name" value="Glycos_transf_1"/>
    <property type="match status" value="1"/>
</dbReference>
<keyword evidence="2" id="KW-0812">Transmembrane</keyword>
<dbReference type="CDD" id="cd03801">
    <property type="entry name" value="GT4_PimA-like"/>
    <property type="match status" value="1"/>
</dbReference>
<evidence type="ECO:0000256" key="2">
    <source>
        <dbReference type="SAM" id="Phobius"/>
    </source>
</evidence>
<proteinExistence type="predicted"/>
<reference evidence="6" key="1">
    <citation type="submission" date="2017-02" db="EMBL/GenBank/DDBJ databases">
        <authorList>
            <person name="Varghese N."/>
            <person name="Submissions S."/>
        </authorList>
    </citation>
    <scope>NUCLEOTIDE SEQUENCE [LARGE SCALE GENOMIC DNA]</scope>
    <source>
        <strain evidence="6">SM117</strain>
    </source>
</reference>
<dbReference type="SUPFAM" id="SSF53756">
    <property type="entry name" value="UDP-Glycosyltransferase/glycogen phosphorylase"/>
    <property type="match status" value="1"/>
</dbReference>
<accession>A0A1U6I481</accession>
<keyword evidence="2" id="KW-0472">Membrane</keyword>
<evidence type="ECO:0000313" key="6">
    <source>
        <dbReference type="Proteomes" id="UP000190989"/>
    </source>
</evidence>
<feature type="compositionally biased region" description="Basic and acidic residues" evidence="1">
    <location>
        <begin position="364"/>
        <end position="384"/>
    </location>
</feature>
<protein>
    <submittedName>
        <fullName evidence="5">Glycosyltransferase involved in cell wall bisynthesis</fullName>
    </submittedName>
</protein>
<dbReference type="Proteomes" id="UP000190989">
    <property type="component" value="Unassembled WGS sequence"/>
</dbReference>
<keyword evidence="2" id="KW-1133">Transmembrane helix</keyword>
<dbReference type="AlphaFoldDB" id="A0A1U6I481"/>
<keyword evidence="6" id="KW-1185">Reference proteome</keyword>
<dbReference type="InterPro" id="IPR028098">
    <property type="entry name" value="Glyco_trans_4-like_N"/>
</dbReference>
<feature type="transmembrane region" description="Helical" evidence="2">
    <location>
        <begin position="97"/>
        <end position="119"/>
    </location>
</feature>
<feature type="domain" description="Glycosyl transferase family 1" evidence="3">
    <location>
        <begin position="180"/>
        <end position="338"/>
    </location>
</feature>
<feature type="region of interest" description="Disordered" evidence="1">
    <location>
        <begin position="359"/>
        <end position="384"/>
    </location>
</feature>
<evidence type="ECO:0000256" key="1">
    <source>
        <dbReference type="SAM" id="MobiDB-lite"/>
    </source>
</evidence>
<dbReference type="STRING" id="428990.SAMN06295987_104150"/>
<dbReference type="InterPro" id="IPR001296">
    <property type="entry name" value="Glyco_trans_1"/>
</dbReference>
<dbReference type="GO" id="GO:0016757">
    <property type="term" value="F:glycosyltransferase activity"/>
    <property type="evidence" value="ECO:0007669"/>
    <property type="project" value="InterPro"/>
</dbReference>
<dbReference type="EMBL" id="FVZE01000004">
    <property type="protein sequence ID" value="SLK02818.1"/>
    <property type="molecule type" value="Genomic_DNA"/>
</dbReference>
<evidence type="ECO:0000259" key="3">
    <source>
        <dbReference type="Pfam" id="PF00534"/>
    </source>
</evidence>
<dbReference type="PANTHER" id="PTHR12526">
    <property type="entry name" value="GLYCOSYLTRANSFERASE"/>
    <property type="match status" value="1"/>
</dbReference>
<keyword evidence="5" id="KW-0808">Transferase</keyword>
<organism evidence="5 6">
    <name type="scientific">Novosphingobium mathurense</name>
    <dbReference type="NCBI Taxonomy" id="428990"/>
    <lineage>
        <taxon>Bacteria</taxon>
        <taxon>Pseudomonadati</taxon>
        <taxon>Pseudomonadota</taxon>
        <taxon>Alphaproteobacteria</taxon>
        <taxon>Sphingomonadales</taxon>
        <taxon>Sphingomonadaceae</taxon>
        <taxon>Novosphingobium</taxon>
    </lineage>
</organism>
<gene>
    <name evidence="5" type="ORF">SAMN06295987_104150</name>
</gene>